<sequence>MKQLGSTLAVDVLIGSTLLATPDAAQAYSYVRVCASYKCVTVPSYRYKPVGSYGGGYYRFRPYDGYCSSSFGCFRLNGRNYIAINGPIPTAAERNAMAQCAVFLGLTVASAASGGTLGWTLLGVGTTIWGCASI</sequence>
<dbReference type="Proteomes" id="UP001174209">
    <property type="component" value="Unassembled WGS sequence"/>
</dbReference>
<keyword evidence="2" id="KW-1185">Reference proteome</keyword>
<protein>
    <submittedName>
        <fullName evidence="1">Uncharacterized protein</fullName>
    </submittedName>
</protein>
<evidence type="ECO:0000313" key="2">
    <source>
        <dbReference type="Proteomes" id="UP001174209"/>
    </source>
</evidence>
<evidence type="ECO:0000313" key="1">
    <source>
        <dbReference type="EMBL" id="MDN4611467.1"/>
    </source>
</evidence>
<name>A0ABT8K313_9MICC</name>
<organism evidence="1 2">
    <name type="scientific">Arthrobacter burdickii</name>
    <dbReference type="NCBI Taxonomy" id="3035920"/>
    <lineage>
        <taxon>Bacteria</taxon>
        <taxon>Bacillati</taxon>
        <taxon>Actinomycetota</taxon>
        <taxon>Actinomycetes</taxon>
        <taxon>Micrococcales</taxon>
        <taxon>Micrococcaceae</taxon>
        <taxon>Arthrobacter</taxon>
    </lineage>
</organism>
<proteinExistence type="predicted"/>
<dbReference type="RefSeq" id="WP_301227455.1">
    <property type="nucleotide sequence ID" value="NZ_JAROCG010000001.1"/>
</dbReference>
<comment type="caution">
    <text evidence="1">The sequence shown here is derived from an EMBL/GenBank/DDBJ whole genome shotgun (WGS) entry which is preliminary data.</text>
</comment>
<accession>A0ABT8K313</accession>
<dbReference type="EMBL" id="JAROCG010000001">
    <property type="protein sequence ID" value="MDN4611467.1"/>
    <property type="molecule type" value="Genomic_DNA"/>
</dbReference>
<reference evidence="1" key="1">
    <citation type="submission" date="2023-06" db="EMBL/GenBank/DDBJ databases">
        <title>MT1 and MT2 Draft Genomes of Novel Species.</title>
        <authorList>
            <person name="Venkateswaran K."/>
        </authorList>
    </citation>
    <scope>NUCLEOTIDE SEQUENCE</scope>
    <source>
        <strain evidence="1">IIF3SC-B10</strain>
    </source>
</reference>
<gene>
    <name evidence="1" type="ORF">P5G52_11400</name>
</gene>